<dbReference type="SUPFAM" id="SSF54648">
    <property type="entry name" value="DLC"/>
    <property type="match status" value="1"/>
</dbReference>
<dbReference type="AlphaFoldDB" id="A0A8T0DIQ0"/>
<dbReference type="PROSITE" id="PS50222">
    <property type="entry name" value="EF_HAND_2"/>
    <property type="match status" value="1"/>
</dbReference>
<keyword evidence="3" id="KW-1185">Reference proteome</keyword>
<dbReference type="InterPro" id="IPR001372">
    <property type="entry name" value="Dynein_light_chain_typ-1/2"/>
</dbReference>
<protein>
    <recommendedName>
        <fullName evidence="1">EF-hand domain-containing protein</fullName>
    </recommendedName>
</protein>
<dbReference type="EMBL" id="JTDF01003512">
    <property type="protein sequence ID" value="KAF8567753.1"/>
    <property type="molecule type" value="Genomic_DNA"/>
</dbReference>
<dbReference type="Proteomes" id="UP000699462">
    <property type="component" value="Unassembled WGS sequence"/>
</dbReference>
<sequence>MIYLKQYTSWTLFFLNNSLVLQKWLELFDTDHTGKITLQKYCDVLGIVFDFEQISPYRVEERQLALPERVSTPYEVLYTEMPETMQLQIVDMARAMMGENVAFRDLPTSDFALHFKNSLDQKYGPVWQVVVIEGSYWMTHMHIEHRTFHFRIGSRTIITWQTRSPKRQIHNTTNGCT</sequence>
<name>A0A8T0DIQ0_9TREM</name>
<dbReference type="CDD" id="cd21454">
    <property type="entry name" value="DLC-like_TAL"/>
    <property type="match status" value="1"/>
</dbReference>
<accession>A0A8T0DIQ0</accession>
<dbReference type="GO" id="GO:0005509">
    <property type="term" value="F:calcium ion binding"/>
    <property type="evidence" value="ECO:0007669"/>
    <property type="project" value="InterPro"/>
</dbReference>
<proteinExistence type="predicted"/>
<dbReference type="Pfam" id="PF01221">
    <property type="entry name" value="Dynein_light"/>
    <property type="match status" value="1"/>
</dbReference>
<dbReference type="GO" id="GO:0007017">
    <property type="term" value="P:microtubule-based process"/>
    <property type="evidence" value="ECO:0007669"/>
    <property type="project" value="InterPro"/>
</dbReference>
<organism evidence="2 3">
    <name type="scientific">Paragonimus westermani</name>
    <dbReference type="NCBI Taxonomy" id="34504"/>
    <lineage>
        <taxon>Eukaryota</taxon>
        <taxon>Metazoa</taxon>
        <taxon>Spiralia</taxon>
        <taxon>Lophotrochozoa</taxon>
        <taxon>Platyhelminthes</taxon>
        <taxon>Trematoda</taxon>
        <taxon>Digenea</taxon>
        <taxon>Plagiorchiida</taxon>
        <taxon>Troglotremata</taxon>
        <taxon>Troglotrematidae</taxon>
        <taxon>Paragonimus</taxon>
    </lineage>
</organism>
<dbReference type="Gene3D" id="3.30.740.10">
    <property type="entry name" value="Protein Inhibitor Of Neuronal Nitric Oxide Synthase"/>
    <property type="match status" value="1"/>
</dbReference>
<evidence type="ECO:0000259" key="1">
    <source>
        <dbReference type="PROSITE" id="PS50222"/>
    </source>
</evidence>
<evidence type="ECO:0000313" key="2">
    <source>
        <dbReference type="EMBL" id="KAF8567753.1"/>
    </source>
</evidence>
<evidence type="ECO:0000313" key="3">
    <source>
        <dbReference type="Proteomes" id="UP000699462"/>
    </source>
</evidence>
<dbReference type="GO" id="GO:0030286">
    <property type="term" value="C:dynein complex"/>
    <property type="evidence" value="ECO:0007669"/>
    <property type="project" value="InterPro"/>
</dbReference>
<reference evidence="2 3" key="1">
    <citation type="submission" date="2019-07" db="EMBL/GenBank/DDBJ databases">
        <title>Annotation for the trematode Paragonimus westermani.</title>
        <authorList>
            <person name="Choi Y.-J."/>
        </authorList>
    </citation>
    <scope>NUCLEOTIDE SEQUENCE [LARGE SCALE GENOMIC DNA]</scope>
    <source>
        <strain evidence="2">180907_Pwestermani</strain>
    </source>
</reference>
<comment type="caution">
    <text evidence="2">The sequence shown here is derived from an EMBL/GenBank/DDBJ whole genome shotgun (WGS) entry which is preliminary data.</text>
</comment>
<dbReference type="InterPro" id="IPR037177">
    <property type="entry name" value="DLC_sf"/>
</dbReference>
<dbReference type="SMART" id="SM01375">
    <property type="entry name" value="Dynein_light"/>
    <property type="match status" value="1"/>
</dbReference>
<gene>
    <name evidence="2" type="ORF">P879_07360</name>
</gene>
<feature type="domain" description="EF-hand" evidence="1">
    <location>
        <begin position="16"/>
        <end position="51"/>
    </location>
</feature>
<dbReference type="OrthoDB" id="6240867at2759"/>
<dbReference type="InterPro" id="IPR002048">
    <property type="entry name" value="EF_hand_dom"/>
</dbReference>